<feature type="region of interest" description="Disordered" evidence="1">
    <location>
        <begin position="67"/>
        <end position="88"/>
    </location>
</feature>
<dbReference type="InParanoid" id="W4K5L9"/>
<accession>W4K5L9</accession>
<dbReference type="KEGG" id="hir:HETIRDRAFT_427868"/>
<dbReference type="Proteomes" id="UP000030671">
    <property type="component" value="Unassembled WGS sequence"/>
</dbReference>
<dbReference type="RefSeq" id="XP_009547739.1">
    <property type="nucleotide sequence ID" value="XM_009549444.1"/>
</dbReference>
<dbReference type="HOGENOM" id="CLU_094640_0_0_1"/>
<name>W4K5L9_HETIT</name>
<keyword evidence="3" id="KW-1185">Reference proteome</keyword>
<gene>
    <name evidence="2" type="ORF">HETIRDRAFT_427868</name>
</gene>
<dbReference type="AlphaFoldDB" id="W4K5L9"/>
<dbReference type="OrthoDB" id="9975758at2759"/>
<protein>
    <submittedName>
        <fullName evidence="2">Uncharacterized protein</fullName>
    </submittedName>
</protein>
<proteinExistence type="predicted"/>
<evidence type="ECO:0000256" key="1">
    <source>
        <dbReference type="SAM" id="MobiDB-lite"/>
    </source>
</evidence>
<evidence type="ECO:0000313" key="2">
    <source>
        <dbReference type="EMBL" id="ETW81059.1"/>
    </source>
</evidence>
<dbReference type="GeneID" id="20674236"/>
<dbReference type="EMBL" id="KI925459">
    <property type="protein sequence ID" value="ETW81059.1"/>
    <property type="molecule type" value="Genomic_DNA"/>
</dbReference>
<dbReference type="STRING" id="747525.W4K5L9"/>
<sequence length="230" mass="24361">MAVHLNAPNAPTFSPAFELEGLMGTWHVTHSTLPLWKVSLPSTQPRVPISALSRPRQDKKDVTISYAPITTTPGPSPSSPSSSAPRPTRINDLVEYRSIAASASSRPSRVLGVDTLDPASPTRFKWRGKGLLIIASSRWHLLGYHSPVPSPSPSPGTGPDPTVAADAPPSWAVTFFEKTLFTPAGLDIYARAPEGLPADLHAAIVRALHALGGEVADLAASLFEVQRSAA</sequence>
<reference evidence="2 3" key="1">
    <citation type="journal article" date="2012" name="New Phytol.">
        <title>Insight into trade-off between wood decay and parasitism from the genome of a fungal forest pathogen.</title>
        <authorList>
            <person name="Olson A."/>
            <person name="Aerts A."/>
            <person name="Asiegbu F."/>
            <person name="Belbahri L."/>
            <person name="Bouzid O."/>
            <person name="Broberg A."/>
            <person name="Canback B."/>
            <person name="Coutinho P.M."/>
            <person name="Cullen D."/>
            <person name="Dalman K."/>
            <person name="Deflorio G."/>
            <person name="van Diepen L.T."/>
            <person name="Dunand C."/>
            <person name="Duplessis S."/>
            <person name="Durling M."/>
            <person name="Gonthier P."/>
            <person name="Grimwood J."/>
            <person name="Fossdal C.G."/>
            <person name="Hansson D."/>
            <person name="Henrissat B."/>
            <person name="Hietala A."/>
            <person name="Himmelstrand K."/>
            <person name="Hoffmeister D."/>
            <person name="Hogberg N."/>
            <person name="James T.Y."/>
            <person name="Karlsson M."/>
            <person name="Kohler A."/>
            <person name="Kues U."/>
            <person name="Lee Y.H."/>
            <person name="Lin Y.C."/>
            <person name="Lind M."/>
            <person name="Lindquist E."/>
            <person name="Lombard V."/>
            <person name="Lucas S."/>
            <person name="Lunden K."/>
            <person name="Morin E."/>
            <person name="Murat C."/>
            <person name="Park J."/>
            <person name="Raffaello T."/>
            <person name="Rouze P."/>
            <person name="Salamov A."/>
            <person name="Schmutz J."/>
            <person name="Solheim H."/>
            <person name="Stahlberg J."/>
            <person name="Velez H."/>
            <person name="de Vries R.P."/>
            <person name="Wiebenga A."/>
            <person name="Woodward S."/>
            <person name="Yakovlev I."/>
            <person name="Garbelotto M."/>
            <person name="Martin F."/>
            <person name="Grigoriev I.V."/>
            <person name="Stenlid J."/>
        </authorList>
    </citation>
    <scope>NUCLEOTIDE SEQUENCE [LARGE SCALE GENOMIC DNA]</scope>
    <source>
        <strain evidence="2 3">TC 32-1</strain>
    </source>
</reference>
<organism evidence="2 3">
    <name type="scientific">Heterobasidion irregulare (strain TC 32-1)</name>
    <dbReference type="NCBI Taxonomy" id="747525"/>
    <lineage>
        <taxon>Eukaryota</taxon>
        <taxon>Fungi</taxon>
        <taxon>Dikarya</taxon>
        <taxon>Basidiomycota</taxon>
        <taxon>Agaricomycotina</taxon>
        <taxon>Agaricomycetes</taxon>
        <taxon>Russulales</taxon>
        <taxon>Bondarzewiaceae</taxon>
        <taxon>Heterobasidion</taxon>
        <taxon>Heterobasidion annosum species complex</taxon>
    </lineage>
</organism>
<evidence type="ECO:0000313" key="3">
    <source>
        <dbReference type="Proteomes" id="UP000030671"/>
    </source>
</evidence>
<dbReference type="eggNOG" id="ENOG502S4MS">
    <property type="taxonomic scope" value="Eukaryota"/>
</dbReference>